<dbReference type="Proteomes" id="UP000697127">
    <property type="component" value="Unassembled WGS sequence"/>
</dbReference>
<reference evidence="1" key="1">
    <citation type="submission" date="2020-11" db="EMBL/GenBank/DDBJ databases">
        <title>Kefir isolates.</title>
        <authorList>
            <person name="Marcisauskas S."/>
            <person name="Kim Y."/>
            <person name="Blasche S."/>
        </authorList>
    </citation>
    <scope>NUCLEOTIDE SEQUENCE</scope>
    <source>
        <strain evidence="1">Olga-1</strain>
    </source>
</reference>
<dbReference type="AlphaFoldDB" id="A0A9P6WNT8"/>
<evidence type="ECO:0000313" key="2">
    <source>
        <dbReference type="Proteomes" id="UP000697127"/>
    </source>
</evidence>
<organism evidence="1 2">
    <name type="scientific">Pichia californica</name>
    <dbReference type="NCBI Taxonomy" id="460514"/>
    <lineage>
        <taxon>Eukaryota</taxon>
        <taxon>Fungi</taxon>
        <taxon>Dikarya</taxon>
        <taxon>Ascomycota</taxon>
        <taxon>Saccharomycotina</taxon>
        <taxon>Pichiomycetes</taxon>
        <taxon>Pichiales</taxon>
        <taxon>Pichiaceae</taxon>
        <taxon>Pichia</taxon>
    </lineage>
</organism>
<proteinExistence type="predicted"/>
<evidence type="ECO:0000313" key="1">
    <source>
        <dbReference type="EMBL" id="KAG0690555.1"/>
    </source>
</evidence>
<accession>A0A9P6WNT8</accession>
<dbReference type="EMBL" id="PUHW01000027">
    <property type="protein sequence ID" value="KAG0690555.1"/>
    <property type="molecule type" value="Genomic_DNA"/>
</dbReference>
<gene>
    <name evidence="1" type="ORF">C6P40_002425</name>
</gene>
<sequence length="491" mass="58125">MPVSPQNSFFPPQKTIKKKEKEEERIQEILISINELSLTDKEELQNIEDSFSEYWETINEYYSLSDLKELSDNVDVWFTELSKIVNSNRFCICGRIVDFLVCNSHFDQLSCLGLINKDIDFSFSDFKKVFFKAIENLSLQNNDLIERLYSLYPEGQKPGVPEGLHPCMQLFIIREGKYDFSGEFIPACLLRYDYISSLRQYQLYFVDDDCSRDPMYQEMEEQAIGLSCIRSCTIYEKRTFIILNYFRNMLRNIKSEFIPSFKKEISRFLSKLYVNPNVNLDINELKNILMSYGDIIEINMATKIRNENKGINFIVKKRERPISIENVKYYEECIYICDILKKYKTLMNLLILNPEPNLNDWLEGVNNLWKFTENLSLKQLKSLIFYKQIDETLTPLIKEEFRKLFQSELLKYVNSQLENDNEDEEAPLPNIYKDYIDSEIDFEEFESDDENEYGLIRDNIYETITYTNVTLYPSSLFDTSDSSNAIRIVVR</sequence>
<name>A0A9P6WNT8_9ASCO</name>
<protein>
    <submittedName>
        <fullName evidence="1">Uncharacterized protein</fullName>
    </submittedName>
</protein>
<keyword evidence="2" id="KW-1185">Reference proteome</keyword>
<comment type="caution">
    <text evidence="1">The sequence shown here is derived from an EMBL/GenBank/DDBJ whole genome shotgun (WGS) entry which is preliminary data.</text>
</comment>